<dbReference type="GeneID" id="34623397"/>
<dbReference type="OrthoDB" id="347482at2759"/>
<protein>
    <submittedName>
        <fullName evidence="2">Uncharacterized protein LOC34623397</fullName>
    </submittedName>
</protein>
<gene>
    <name evidence="2" type="primary">LOC34623397</name>
</gene>
<name>A0A6P6RP74_9EIME</name>
<evidence type="ECO:0000313" key="2">
    <source>
        <dbReference type="RefSeq" id="XP_026189616.1"/>
    </source>
</evidence>
<proteinExistence type="predicted"/>
<dbReference type="Proteomes" id="UP000515125">
    <property type="component" value="Unplaced"/>
</dbReference>
<organism evidence="1 2">
    <name type="scientific">Cyclospora cayetanensis</name>
    <dbReference type="NCBI Taxonomy" id="88456"/>
    <lineage>
        <taxon>Eukaryota</taxon>
        <taxon>Sar</taxon>
        <taxon>Alveolata</taxon>
        <taxon>Apicomplexa</taxon>
        <taxon>Conoidasida</taxon>
        <taxon>Coccidia</taxon>
        <taxon>Eucoccidiorida</taxon>
        <taxon>Eimeriorina</taxon>
        <taxon>Eimeriidae</taxon>
        <taxon>Cyclospora</taxon>
    </lineage>
</organism>
<accession>A0A6P6RP74</accession>
<dbReference type="AlphaFoldDB" id="A0A6P6RP74"/>
<evidence type="ECO:0000313" key="1">
    <source>
        <dbReference type="Proteomes" id="UP000515125"/>
    </source>
</evidence>
<reference evidence="2" key="1">
    <citation type="submission" date="2025-08" db="UniProtKB">
        <authorList>
            <consortium name="RefSeq"/>
        </authorList>
    </citation>
    <scope>IDENTIFICATION</scope>
</reference>
<sequence length="661" mass="72376">MLQCGYGGVLPCAAAKATHPLPQQHSTSPPALALASDILLPFAASTVPSQPVGEDAAIALPTTIADVACTEALAAPEKQRTSKFSRILSRIFAASRGDGNSSDGKAEQHQLLLPCLLGDPFACLSVNRRVGVAAGTYLGRLSLFYGTDSSATVQLPQQHLFGESQKNEAIKGQVLLPQAYSDDGVAICWVDSSYLTAIMGASDLVQWKLPSLRCMGSEQLSLFAGRSSFNTVAISMRLLRRCEDTKQLQLMYRHCSKALANMILLKMQHPHREASLSMASERMTESRKHLQKAWACALAAGHCTLDKQQQQQQQQLPRCHSACLLGTGAACLMDLREGDMYERYEASYFSKLWRSMEASNFIALDFNGDFLLCCSGDGMPDRRWLFVVDARGAARLVEESQGWCAARRSYMDEFLVFKQLGPRRMNHARFLFSFFLLVSASNGICVYDLRLPFFEYYASRARSLGLLSRRAAAEAAAAGYQCCSGTCSNFKCTDQQRQPSGAAACGSGDAPPSAGLPGISLARPSALQRSERLDSSRETDFATPAAENHYHPFFLFERSPLAFRVAEAFFRFCSLLLQQQRQLLQLSSFNGDAHTPLHGSLKPPPPFTGKPMSVCVLLNCSSAWQGAARISRDTRKSLPAYEGCLCGVSRFCSRMAVYPRV</sequence>
<keyword evidence="1" id="KW-1185">Reference proteome</keyword>
<dbReference type="RefSeq" id="XP_026189616.1">
    <property type="nucleotide sequence ID" value="XM_026333831.1"/>
</dbReference>